<dbReference type="Gene3D" id="3.30.930.10">
    <property type="entry name" value="Bira Bifunctional Protein, Domain 2"/>
    <property type="match status" value="1"/>
</dbReference>
<evidence type="ECO:0000256" key="5">
    <source>
        <dbReference type="ARBA" id="ARBA00022840"/>
    </source>
</evidence>
<keyword evidence="4" id="KW-0547">Nucleotide-binding</keyword>
<dbReference type="GO" id="GO:0006427">
    <property type="term" value="P:histidyl-tRNA aminoacylation"/>
    <property type="evidence" value="ECO:0007669"/>
    <property type="project" value="InterPro"/>
</dbReference>
<dbReference type="NCBIfam" id="TIGR00442">
    <property type="entry name" value="hisS"/>
    <property type="match status" value="1"/>
</dbReference>
<dbReference type="GO" id="GO:0005737">
    <property type="term" value="C:cytoplasm"/>
    <property type="evidence" value="ECO:0007669"/>
    <property type="project" value="InterPro"/>
</dbReference>
<evidence type="ECO:0000256" key="8">
    <source>
        <dbReference type="ARBA" id="ARBA00030619"/>
    </source>
</evidence>
<dbReference type="EMBL" id="CAEZSR010000056">
    <property type="protein sequence ID" value="CAB4560131.1"/>
    <property type="molecule type" value="Genomic_DNA"/>
</dbReference>
<dbReference type="GO" id="GO:0005524">
    <property type="term" value="F:ATP binding"/>
    <property type="evidence" value="ECO:0007669"/>
    <property type="project" value="UniProtKB-KW"/>
</dbReference>
<dbReference type="Gene3D" id="3.40.50.800">
    <property type="entry name" value="Anticodon-binding domain"/>
    <property type="match status" value="1"/>
</dbReference>
<dbReference type="SUPFAM" id="SSF52954">
    <property type="entry name" value="Class II aaRS ABD-related"/>
    <property type="match status" value="1"/>
</dbReference>
<evidence type="ECO:0000256" key="9">
    <source>
        <dbReference type="ARBA" id="ARBA00047639"/>
    </source>
</evidence>
<dbReference type="CDD" id="cd00859">
    <property type="entry name" value="HisRS_anticodon"/>
    <property type="match status" value="1"/>
</dbReference>
<evidence type="ECO:0000259" key="10">
    <source>
        <dbReference type="PROSITE" id="PS50862"/>
    </source>
</evidence>
<dbReference type="InterPro" id="IPR015807">
    <property type="entry name" value="His-tRNA-ligase"/>
</dbReference>
<evidence type="ECO:0000256" key="7">
    <source>
        <dbReference type="ARBA" id="ARBA00023146"/>
    </source>
</evidence>
<protein>
    <recommendedName>
        <fullName evidence="2">histidine--tRNA ligase</fullName>
        <ecNumber evidence="2">6.1.1.21</ecNumber>
    </recommendedName>
    <alternativeName>
        <fullName evidence="8">Histidyl-tRNA synthetase</fullName>
    </alternativeName>
</protein>
<keyword evidence="3" id="KW-0436">Ligase</keyword>
<dbReference type="GO" id="GO:0004821">
    <property type="term" value="F:histidine-tRNA ligase activity"/>
    <property type="evidence" value="ECO:0007669"/>
    <property type="project" value="UniProtKB-EC"/>
</dbReference>
<evidence type="ECO:0000256" key="6">
    <source>
        <dbReference type="ARBA" id="ARBA00022917"/>
    </source>
</evidence>
<evidence type="ECO:0000256" key="1">
    <source>
        <dbReference type="ARBA" id="ARBA00008226"/>
    </source>
</evidence>
<dbReference type="InterPro" id="IPR006195">
    <property type="entry name" value="aa-tRNA-synth_II"/>
</dbReference>
<comment type="catalytic activity">
    <reaction evidence="9">
        <text>tRNA(His) + L-histidine + ATP = L-histidyl-tRNA(His) + AMP + diphosphate + H(+)</text>
        <dbReference type="Rhea" id="RHEA:17313"/>
        <dbReference type="Rhea" id="RHEA-COMP:9665"/>
        <dbReference type="Rhea" id="RHEA-COMP:9689"/>
        <dbReference type="ChEBI" id="CHEBI:15378"/>
        <dbReference type="ChEBI" id="CHEBI:30616"/>
        <dbReference type="ChEBI" id="CHEBI:33019"/>
        <dbReference type="ChEBI" id="CHEBI:57595"/>
        <dbReference type="ChEBI" id="CHEBI:78442"/>
        <dbReference type="ChEBI" id="CHEBI:78527"/>
        <dbReference type="ChEBI" id="CHEBI:456215"/>
        <dbReference type="EC" id="6.1.1.21"/>
    </reaction>
</comment>
<dbReference type="AlphaFoldDB" id="A0A6J6D831"/>
<dbReference type="SUPFAM" id="SSF55681">
    <property type="entry name" value="Class II aaRS and biotin synthetases"/>
    <property type="match status" value="1"/>
</dbReference>
<organism evidence="11">
    <name type="scientific">freshwater metagenome</name>
    <dbReference type="NCBI Taxonomy" id="449393"/>
    <lineage>
        <taxon>unclassified sequences</taxon>
        <taxon>metagenomes</taxon>
        <taxon>ecological metagenomes</taxon>
    </lineage>
</organism>
<dbReference type="InterPro" id="IPR036621">
    <property type="entry name" value="Anticodon-bd_dom_sf"/>
</dbReference>
<feature type="domain" description="Aminoacyl-transfer RNA synthetases class-II family profile" evidence="10">
    <location>
        <begin position="33"/>
        <end position="320"/>
    </location>
</feature>
<dbReference type="Pfam" id="PF03129">
    <property type="entry name" value="HGTP_anticodon"/>
    <property type="match status" value="1"/>
</dbReference>
<accession>A0A6J6D831</accession>
<dbReference type="PANTHER" id="PTHR43707">
    <property type="entry name" value="HISTIDYL-TRNA SYNTHETASE"/>
    <property type="match status" value="1"/>
</dbReference>
<dbReference type="InterPro" id="IPR004154">
    <property type="entry name" value="Anticodon-bd"/>
</dbReference>
<evidence type="ECO:0000313" key="11">
    <source>
        <dbReference type="EMBL" id="CAB4560131.1"/>
    </source>
</evidence>
<dbReference type="InterPro" id="IPR033656">
    <property type="entry name" value="HisRS_anticodon"/>
</dbReference>
<name>A0A6J6D831_9ZZZZ</name>
<keyword evidence="7" id="KW-0030">Aminoacyl-tRNA synthetase</keyword>
<dbReference type="InterPro" id="IPR045864">
    <property type="entry name" value="aa-tRNA-synth_II/BPL/LPL"/>
</dbReference>
<reference evidence="11" key="1">
    <citation type="submission" date="2020-05" db="EMBL/GenBank/DDBJ databases">
        <authorList>
            <person name="Chiriac C."/>
            <person name="Salcher M."/>
            <person name="Ghai R."/>
            <person name="Kavagutti S V."/>
        </authorList>
    </citation>
    <scope>NUCLEOTIDE SEQUENCE</scope>
</reference>
<evidence type="ECO:0000256" key="3">
    <source>
        <dbReference type="ARBA" id="ARBA00022598"/>
    </source>
</evidence>
<gene>
    <name evidence="11" type="ORF">UFOPK1493_01721</name>
</gene>
<sequence length="428" mass="47013">MPEFQTSPGMRDILPPESARWRRFVHVFADVAERAGYGQVISPMLEDLGVFQRLGDATDVVTKEMYDFVDKGGRHVALRPELTASVCRAFVQHRPITPWKVWYTGSQFRYEKPQRGRYRQFDQVGIEVLGADDPYLDVEVIALGWEFYRALGLQQVRLLLNSLGEPDDRARYVAALQAHFEAHLDALSPESRTTLQKNPLRVLDSKRPQDAEVIAAAPRIADFYSPDAAAHFEAVQAGLHALDIPFTIDAKLVRGLDYYRRTTFEYQGLTLDSAQNALGGGGRYDGLVESLGGPATHGVGFALGLDRTLLACDDEGVFAPPVTDVQVFVVDTTGGLEAVRLTAELRAAGFSADRAFENRSMKSQMKAADRSGATFAVIVGTNELEAGTVVVRPLRSDLDPASSAEKQAGGQQAVPRNDLIDHLKKALP</sequence>
<dbReference type="CDD" id="cd00773">
    <property type="entry name" value="HisRS-like_core"/>
    <property type="match status" value="1"/>
</dbReference>
<keyword evidence="5" id="KW-0067">ATP-binding</keyword>
<evidence type="ECO:0000256" key="4">
    <source>
        <dbReference type="ARBA" id="ARBA00022741"/>
    </source>
</evidence>
<dbReference type="PIRSF" id="PIRSF001549">
    <property type="entry name" value="His-tRNA_synth"/>
    <property type="match status" value="1"/>
</dbReference>
<keyword evidence="6" id="KW-0648">Protein biosynthesis</keyword>
<dbReference type="PANTHER" id="PTHR43707:SF1">
    <property type="entry name" value="HISTIDINE--TRNA LIGASE, MITOCHONDRIAL-RELATED"/>
    <property type="match status" value="1"/>
</dbReference>
<dbReference type="Pfam" id="PF13393">
    <property type="entry name" value="tRNA-synt_His"/>
    <property type="match status" value="1"/>
</dbReference>
<proteinExistence type="inferred from homology"/>
<dbReference type="HAMAP" id="MF_00127">
    <property type="entry name" value="His_tRNA_synth"/>
    <property type="match status" value="1"/>
</dbReference>
<comment type="similarity">
    <text evidence="1">Belongs to the class-II aminoacyl-tRNA synthetase family.</text>
</comment>
<dbReference type="InterPro" id="IPR004516">
    <property type="entry name" value="HisRS/HisZ"/>
</dbReference>
<dbReference type="InterPro" id="IPR041715">
    <property type="entry name" value="HisRS-like_core"/>
</dbReference>
<dbReference type="PROSITE" id="PS50862">
    <property type="entry name" value="AA_TRNA_LIGASE_II"/>
    <property type="match status" value="1"/>
</dbReference>
<evidence type="ECO:0000256" key="2">
    <source>
        <dbReference type="ARBA" id="ARBA00012815"/>
    </source>
</evidence>
<dbReference type="EC" id="6.1.1.21" evidence="2"/>